<dbReference type="GO" id="GO:0003700">
    <property type="term" value="F:DNA-binding transcription factor activity"/>
    <property type="evidence" value="ECO:0007669"/>
    <property type="project" value="InterPro"/>
</dbReference>
<name>A0A919CJK2_9GAMM</name>
<dbReference type="PROSITE" id="PS00041">
    <property type="entry name" value="HTH_ARAC_FAMILY_1"/>
    <property type="match status" value="1"/>
</dbReference>
<evidence type="ECO:0000259" key="4">
    <source>
        <dbReference type="PROSITE" id="PS01124"/>
    </source>
</evidence>
<dbReference type="InterPro" id="IPR029062">
    <property type="entry name" value="Class_I_gatase-like"/>
</dbReference>
<proteinExistence type="predicted"/>
<keyword evidence="6" id="KW-1185">Reference proteome</keyword>
<dbReference type="PROSITE" id="PS01124">
    <property type="entry name" value="HTH_ARAC_FAMILY_2"/>
    <property type="match status" value="1"/>
</dbReference>
<dbReference type="Gene3D" id="3.40.50.880">
    <property type="match status" value="1"/>
</dbReference>
<dbReference type="Pfam" id="PF01965">
    <property type="entry name" value="DJ-1_PfpI"/>
    <property type="match status" value="1"/>
</dbReference>
<protein>
    <submittedName>
        <fullName evidence="5">AraC family transcriptional regulator</fullName>
    </submittedName>
</protein>
<dbReference type="PANTHER" id="PTHR43130:SF11">
    <property type="entry name" value="TRANSCRIPTIONAL REGULATORY PROTEIN"/>
    <property type="match status" value="1"/>
</dbReference>
<accession>A0A919CJK2</accession>
<evidence type="ECO:0000256" key="3">
    <source>
        <dbReference type="ARBA" id="ARBA00023163"/>
    </source>
</evidence>
<dbReference type="Proteomes" id="UP000644693">
    <property type="component" value="Unassembled WGS sequence"/>
</dbReference>
<keyword evidence="3" id="KW-0804">Transcription</keyword>
<dbReference type="SUPFAM" id="SSF46689">
    <property type="entry name" value="Homeodomain-like"/>
    <property type="match status" value="2"/>
</dbReference>
<keyword evidence="1" id="KW-0805">Transcription regulation</keyword>
<dbReference type="AlphaFoldDB" id="A0A919CJK2"/>
<organism evidence="5 6">
    <name type="scientific">Parahalioglobus pacificus</name>
    <dbReference type="NCBI Taxonomy" id="930806"/>
    <lineage>
        <taxon>Bacteria</taxon>
        <taxon>Pseudomonadati</taxon>
        <taxon>Pseudomonadota</taxon>
        <taxon>Gammaproteobacteria</taxon>
        <taxon>Cellvibrionales</taxon>
        <taxon>Halieaceae</taxon>
        <taxon>Parahalioglobus</taxon>
    </lineage>
</organism>
<dbReference type="InterPro" id="IPR002818">
    <property type="entry name" value="DJ-1/PfpI"/>
</dbReference>
<feature type="domain" description="HTH araC/xylS-type" evidence="4">
    <location>
        <begin position="222"/>
        <end position="320"/>
    </location>
</feature>
<dbReference type="InterPro" id="IPR009057">
    <property type="entry name" value="Homeodomain-like_sf"/>
</dbReference>
<dbReference type="PANTHER" id="PTHR43130">
    <property type="entry name" value="ARAC-FAMILY TRANSCRIPTIONAL REGULATOR"/>
    <property type="match status" value="1"/>
</dbReference>
<dbReference type="EMBL" id="BMYM01000001">
    <property type="protein sequence ID" value="GHD31188.1"/>
    <property type="molecule type" value="Genomic_DNA"/>
</dbReference>
<dbReference type="GO" id="GO:0043565">
    <property type="term" value="F:sequence-specific DNA binding"/>
    <property type="evidence" value="ECO:0007669"/>
    <property type="project" value="InterPro"/>
</dbReference>
<dbReference type="InterPro" id="IPR052158">
    <property type="entry name" value="INH-QAR"/>
</dbReference>
<sequence>MRTAAALLLPNALSTSLTLPLEILHAANQLAGISKPGRSTVETLVAADNRRLKTMASGLRVQPDTRYDALPAQLDLIILPAIWRNPLPVLAQSQALLPSLRTYAAQGTRICAVGTSSYLLAEAGLLDGRPATTHWHYLKRFQQRYPAVACKSRHLITQSDNLYCAGSVNSIADLMVHIVEDWFGGRIARAIENQFSPEIRQPFGDAAWQDQPLTSHHDETVLEVQHQLQDQLANTLSMPELAQEHGLSTRTLNRRFKAATGMTPLAYLSKQRVAAAKELLRQSNLAIGEIGWRVGMGDGGQFARVFKQHSGVTPQAYRRAVRGKLFAPERN</sequence>
<dbReference type="Gene3D" id="1.10.10.60">
    <property type="entry name" value="Homeodomain-like"/>
    <property type="match status" value="1"/>
</dbReference>
<dbReference type="Pfam" id="PF12833">
    <property type="entry name" value="HTH_18"/>
    <property type="match status" value="1"/>
</dbReference>
<evidence type="ECO:0000313" key="6">
    <source>
        <dbReference type="Proteomes" id="UP000644693"/>
    </source>
</evidence>
<keyword evidence="2" id="KW-0238">DNA-binding</keyword>
<reference evidence="5" key="2">
    <citation type="submission" date="2020-09" db="EMBL/GenBank/DDBJ databases">
        <authorList>
            <person name="Sun Q."/>
            <person name="Kim S."/>
        </authorList>
    </citation>
    <scope>NUCLEOTIDE SEQUENCE</scope>
    <source>
        <strain evidence="5">KCTC 23430</strain>
    </source>
</reference>
<dbReference type="RefSeq" id="WP_189476618.1">
    <property type="nucleotide sequence ID" value="NZ_BMYM01000001.1"/>
</dbReference>
<evidence type="ECO:0000313" key="5">
    <source>
        <dbReference type="EMBL" id="GHD31188.1"/>
    </source>
</evidence>
<evidence type="ECO:0000256" key="1">
    <source>
        <dbReference type="ARBA" id="ARBA00023015"/>
    </source>
</evidence>
<dbReference type="InterPro" id="IPR018060">
    <property type="entry name" value="HTH_AraC"/>
</dbReference>
<evidence type="ECO:0000256" key="2">
    <source>
        <dbReference type="ARBA" id="ARBA00023125"/>
    </source>
</evidence>
<dbReference type="SMART" id="SM00342">
    <property type="entry name" value="HTH_ARAC"/>
    <property type="match status" value="1"/>
</dbReference>
<reference evidence="5" key="1">
    <citation type="journal article" date="2014" name="Int. J. Syst. Evol. Microbiol.">
        <title>Complete genome sequence of Corynebacterium casei LMG S-19264T (=DSM 44701T), isolated from a smear-ripened cheese.</title>
        <authorList>
            <consortium name="US DOE Joint Genome Institute (JGI-PGF)"/>
            <person name="Walter F."/>
            <person name="Albersmeier A."/>
            <person name="Kalinowski J."/>
            <person name="Ruckert C."/>
        </authorList>
    </citation>
    <scope>NUCLEOTIDE SEQUENCE</scope>
    <source>
        <strain evidence="5">KCTC 23430</strain>
    </source>
</reference>
<dbReference type="InterPro" id="IPR018062">
    <property type="entry name" value="HTH_AraC-typ_CS"/>
</dbReference>
<comment type="caution">
    <text evidence="5">The sequence shown here is derived from an EMBL/GenBank/DDBJ whole genome shotgun (WGS) entry which is preliminary data.</text>
</comment>
<gene>
    <name evidence="5" type="ORF">GCM10007053_13990</name>
</gene>
<dbReference type="SUPFAM" id="SSF52317">
    <property type="entry name" value="Class I glutamine amidotransferase-like"/>
    <property type="match status" value="1"/>
</dbReference>